<sequence length="89" mass="9740">MIFLFGYIFFGLELDTAFASIYRPIYDSAKAVKIATKLRGIAISVAGLSLWIVNASMATLPNVPAGMPKKPKAILSNGRELFVFRLSTK</sequence>
<reference evidence="1 2" key="1">
    <citation type="submission" date="2017-09" db="EMBL/GenBank/DDBJ databases">
        <title>Depth-based differentiation of microbial function through sediment-hosted aquifers and enrichment of novel symbionts in the deep terrestrial subsurface.</title>
        <authorList>
            <person name="Probst A.J."/>
            <person name="Ladd B."/>
            <person name="Jarett J.K."/>
            <person name="Geller-Mcgrath D.E."/>
            <person name="Sieber C.M."/>
            <person name="Emerson J.B."/>
            <person name="Anantharaman K."/>
            <person name="Thomas B.C."/>
            <person name="Malmstrom R."/>
            <person name="Stieglmeier M."/>
            <person name="Klingl A."/>
            <person name="Woyke T."/>
            <person name="Ryan C.M."/>
            <person name="Banfield J.F."/>
        </authorList>
    </citation>
    <scope>NUCLEOTIDE SEQUENCE [LARGE SCALE GENOMIC DNA]</scope>
    <source>
        <strain evidence="1">CG11_big_fil_rev_8_21_14_0_20_35_14</strain>
    </source>
</reference>
<name>A0A2H0KMW6_9BACT</name>
<evidence type="ECO:0000313" key="1">
    <source>
        <dbReference type="EMBL" id="PIQ72589.1"/>
    </source>
</evidence>
<comment type="caution">
    <text evidence="1">The sequence shown here is derived from an EMBL/GenBank/DDBJ whole genome shotgun (WGS) entry which is preliminary data.</text>
</comment>
<evidence type="ECO:0000313" key="2">
    <source>
        <dbReference type="Proteomes" id="UP000229570"/>
    </source>
</evidence>
<proteinExistence type="predicted"/>
<dbReference type="EMBL" id="PCVL01000026">
    <property type="protein sequence ID" value="PIQ72589.1"/>
    <property type="molecule type" value="Genomic_DNA"/>
</dbReference>
<dbReference type="AlphaFoldDB" id="A0A2H0KMW6"/>
<protein>
    <submittedName>
        <fullName evidence="1">Uncharacterized protein</fullName>
    </submittedName>
</protein>
<dbReference type="Proteomes" id="UP000229570">
    <property type="component" value="Unassembled WGS sequence"/>
</dbReference>
<accession>A0A2H0KMW6</accession>
<organism evidence="1 2">
    <name type="scientific">Candidatus Roizmanbacteria bacterium CG11_big_fil_rev_8_21_14_0_20_35_14</name>
    <dbReference type="NCBI Taxonomy" id="1974855"/>
    <lineage>
        <taxon>Bacteria</taxon>
        <taxon>Candidatus Roizmaniibacteriota</taxon>
    </lineage>
</organism>
<gene>
    <name evidence="1" type="ORF">COV86_02145</name>
</gene>